<evidence type="ECO:0000313" key="6">
    <source>
        <dbReference type="EMBL" id="RKP21965.1"/>
    </source>
</evidence>
<organism evidence="5 7">
    <name type="scientific">Rozella allomycis (strain CSF55)</name>
    <dbReference type="NCBI Taxonomy" id="988480"/>
    <lineage>
        <taxon>Eukaryota</taxon>
        <taxon>Fungi</taxon>
        <taxon>Fungi incertae sedis</taxon>
        <taxon>Cryptomycota</taxon>
        <taxon>Cryptomycota incertae sedis</taxon>
        <taxon>Rozella</taxon>
    </lineage>
</organism>
<dbReference type="HOGENOM" id="CLU_1939340_0_0_1"/>
<keyword evidence="4" id="KW-0539">Nucleus</keyword>
<dbReference type="EMBL" id="KE560505">
    <property type="protein sequence ID" value="EPZ36646.1"/>
    <property type="molecule type" value="Genomic_DNA"/>
</dbReference>
<sequence>MYSNYLVWYNSDICKGIKLMYPQIVLHAICRESESYLYCQVETDSVVSESGENLMSFNNEDDDNASMIELHFVPITPANVDQMFVAMSECSALHPNVEEGEEEEGESTLFTEELLRQLEDSKKNDEEAGK</sequence>
<dbReference type="STRING" id="988480.A0A075B4U9"/>
<dbReference type="PANTHER" id="PTHR21399">
    <property type="entry name" value="CHLORIDE CONDUCTANCE REGULATORY PROTEIN ICLN"/>
    <property type="match status" value="1"/>
</dbReference>
<evidence type="ECO:0000256" key="3">
    <source>
        <dbReference type="ARBA" id="ARBA00022490"/>
    </source>
</evidence>
<reference evidence="5 7" key="1">
    <citation type="journal article" date="2013" name="Curr. Biol.">
        <title>Shared signatures of parasitism and phylogenomics unite Cryptomycota and microsporidia.</title>
        <authorList>
            <person name="James T.Y."/>
            <person name="Pelin A."/>
            <person name="Bonen L."/>
            <person name="Ahrendt S."/>
            <person name="Sain D."/>
            <person name="Corradi N."/>
            <person name="Stajich J.E."/>
        </authorList>
    </citation>
    <scope>NUCLEOTIDE SEQUENCE [LARGE SCALE GENOMIC DNA]</scope>
    <source>
        <strain evidence="5 7">CSF55</strain>
        <strain evidence="5 7">CSF55</strain>
    </source>
</reference>
<keyword evidence="3" id="KW-0963">Cytoplasm</keyword>
<evidence type="ECO:0000256" key="2">
    <source>
        <dbReference type="ARBA" id="ARBA00004496"/>
    </source>
</evidence>
<evidence type="ECO:0000256" key="1">
    <source>
        <dbReference type="ARBA" id="ARBA00004123"/>
    </source>
</evidence>
<evidence type="ECO:0000313" key="8">
    <source>
        <dbReference type="Proteomes" id="UP000281549"/>
    </source>
</evidence>
<dbReference type="InterPro" id="IPR039924">
    <property type="entry name" value="ICln/Lot5/Saf5"/>
</dbReference>
<dbReference type="Pfam" id="PF03517">
    <property type="entry name" value="Voldacs"/>
    <property type="match status" value="1"/>
</dbReference>
<gene>
    <name evidence="5" type="ORF">O9G_005090</name>
    <name evidence="6" type="ORF">ROZALSC1DRAFT_26650</name>
</gene>
<dbReference type="GO" id="GO:0005681">
    <property type="term" value="C:spliceosomal complex"/>
    <property type="evidence" value="ECO:0007669"/>
    <property type="project" value="TreeGrafter"/>
</dbReference>
<reference evidence="6" key="3">
    <citation type="submission" date="2018-08" db="EMBL/GenBank/DDBJ databases">
        <title>Leveraging single-cell genomics to expand the Fungal Tree of Life.</title>
        <authorList>
            <consortium name="DOE Joint Genome Institute"/>
            <person name="Ahrendt S.R."/>
            <person name="Quandt C.A."/>
            <person name="Ciobanu D."/>
            <person name="Clum A."/>
            <person name="Salamov A."/>
            <person name="Andreopoulos B."/>
            <person name="Cheng J.-F."/>
            <person name="Woyke T."/>
            <person name="Pelin A."/>
            <person name="Henrissat B."/>
            <person name="Reynolds N."/>
            <person name="Benny G.L."/>
            <person name="Smith M.E."/>
            <person name="James T.Y."/>
            <person name="Grigoriev I.V."/>
        </authorList>
    </citation>
    <scope>NUCLEOTIDE SEQUENCE</scope>
    <source>
        <strain evidence="6">CSF55</strain>
    </source>
</reference>
<dbReference type="GO" id="GO:0045292">
    <property type="term" value="P:mRNA cis splicing, via spliceosome"/>
    <property type="evidence" value="ECO:0007669"/>
    <property type="project" value="TreeGrafter"/>
</dbReference>
<evidence type="ECO:0000313" key="7">
    <source>
        <dbReference type="Proteomes" id="UP000030755"/>
    </source>
</evidence>
<dbReference type="GO" id="GO:0000387">
    <property type="term" value="P:spliceosomal snRNP assembly"/>
    <property type="evidence" value="ECO:0007669"/>
    <property type="project" value="TreeGrafter"/>
</dbReference>
<evidence type="ECO:0000313" key="5">
    <source>
        <dbReference type="EMBL" id="EPZ36646.1"/>
    </source>
</evidence>
<protein>
    <submittedName>
        <fullName evidence="5">Nucleotide-sensitive chloride conductance regulator (ICln) domain-containing protein</fullName>
    </submittedName>
</protein>
<comment type="subcellular location">
    <subcellularLocation>
        <location evidence="2">Cytoplasm</location>
    </subcellularLocation>
    <subcellularLocation>
        <location evidence="1">Nucleus</location>
    </subcellularLocation>
</comment>
<evidence type="ECO:0000256" key="4">
    <source>
        <dbReference type="ARBA" id="ARBA00023242"/>
    </source>
</evidence>
<name>A0A075B4U9_ROZAC</name>
<dbReference type="PANTHER" id="PTHR21399:SF0">
    <property type="entry name" value="METHYLOSOME SUBUNIT PICLN"/>
    <property type="match status" value="1"/>
</dbReference>
<reference evidence="8" key="2">
    <citation type="journal article" date="2018" name="Nat. Microbiol.">
        <title>Leveraging single-cell genomics to expand the fungal tree of life.</title>
        <authorList>
            <person name="Ahrendt S.R."/>
            <person name="Quandt C.A."/>
            <person name="Ciobanu D."/>
            <person name="Clum A."/>
            <person name="Salamov A."/>
            <person name="Andreopoulos B."/>
            <person name="Cheng J.F."/>
            <person name="Woyke T."/>
            <person name="Pelin A."/>
            <person name="Henrissat B."/>
            <person name="Reynolds N.K."/>
            <person name="Benny G.L."/>
            <person name="Smith M.E."/>
            <person name="James T.Y."/>
            <person name="Grigoriev I.V."/>
        </authorList>
    </citation>
    <scope>NUCLEOTIDE SEQUENCE [LARGE SCALE GENOMIC DNA]</scope>
    <source>
        <strain evidence="8">CSF55</strain>
    </source>
</reference>
<dbReference type="Proteomes" id="UP000030755">
    <property type="component" value="Unassembled WGS sequence"/>
</dbReference>
<proteinExistence type="predicted"/>
<dbReference type="InterPro" id="IPR011993">
    <property type="entry name" value="PH-like_dom_sf"/>
</dbReference>
<dbReference type="GO" id="GO:0034715">
    <property type="term" value="C:pICln-Sm protein complex"/>
    <property type="evidence" value="ECO:0007669"/>
    <property type="project" value="TreeGrafter"/>
</dbReference>
<dbReference type="Proteomes" id="UP000281549">
    <property type="component" value="Unassembled WGS sequence"/>
</dbReference>
<accession>A0A075B4U9</accession>
<dbReference type="Gene3D" id="2.30.29.30">
    <property type="entry name" value="Pleckstrin-homology domain (PH domain)/Phosphotyrosine-binding domain (PTB)"/>
    <property type="match status" value="1"/>
</dbReference>
<keyword evidence="7" id="KW-1185">Reference proteome</keyword>
<dbReference type="EMBL" id="ML004917">
    <property type="protein sequence ID" value="RKP21965.1"/>
    <property type="molecule type" value="Genomic_DNA"/>
</dbReference>
<dbReference type="OrthoDB" id="19714at2759"/>
<dbReference type="AlphaFoldDB" id="A0A075B4U9"/>
<dbReference type="GO" id="GO:0005829">
    <property type="term" value="C:cytosol"/>
    <property type="evidence" value="ECO:0007669"/>
    <property type="project" value="TreeGrafter"/>
</dbReference>